<sequence length="313" mass="33490">MRKLLTMLALAAIVVLAGACGSSEDGGSSAKSLPERGTLKGTPGKVERPTPVETVQVAYRETAAESTAKTSFEITTTGPPVNPESSGQSDPVTMTGRGVVSFSGAASSMTVEMLGMGGFEMRQIEDTVYVKMPEDLVAQMPDAKPWMEVDLEAMYGQQYDASPAQMQGGAAQDPTRQLEYLRGVSDSVEKVGVEEVRGVRTTHYEAVVDLKNEAAGGDAEAQEAQDEMVEKLGASKFPVEVWLDDQNRVRRYAMNATVPVPEDAPEMSEGGKMQTSIVAEYYDFGTPVDVQAPPPDQTMDGSKLLPAQQPVAR</sequence>
<proteinExistence type="predicted"/>
<dbReference type="EMBL" id="CADCVI010000072">
    <property type="protein sequence ID" value="CAA9463373.1"/>
    <property type="molecule type" value="Genomic_DNA"/>
</dbReference>
<evidence type="ECO:0000313" key="3">
    <source>
        <dbReference type="EMBL" id="CAA9463373.1"/>
    </source>
</evidence>
<dbReference type="PROSITE" id="PS51257">
    <property type="entry name" value="PROKAR_LIPOPROTEIN"/>
    <property type="match status" value="1"/>
</dbReference>
<dbReference type="InterPro" id="IPR029046">
    <property type="entry name" value="LolA/LolB/LppX"/>
</dbReference>
<feature type="compositionally biased region" description="Polar residues" evidence="1">
    <location>
        <begin position="64"/>
        <end position="92"/>
    </location>
</feature>
<name>A0A6J4RA49_9ACTN</name>
<dbReference type="AlphaFoldDB" id="A0A6J4RA49"/>
<gene>
    <name evidence="3" type="ORF">AVDCRST_MAG25-1169</name>
</gene>
<feature type="signal peptide" evidence="2">
    <location>
        <begin position="1"/>
        <end position="19"/>
    </location>
</feature>
<evidence type="ECO:0000256" key="1">
    <source>
        <dbReference type="SAM" id="MobiDB-lite"/>
    </source>
</evidence>
<feature type="region of interest" description="Disordered" evidence="1">
    <location>
        <begin position="63"/>
        <end position="96"/>
    </location>
</feature>
<dbReference type="SUPFAM" id="SSF89392">
    <property type="entry name" value="Prokaryotic lipoproteins and lipoprotein localization factors"/>
    <property type="match status" value="1"/>
</dbReference>
<dbReference type="Gene3D" id="2.50.20.20">
    <property type="match status" value="1"/>
</dbReference>
<evidence type="ECO:0000256" key="2">
    <source>
        <dbReference type="SAM" id="SignalP"/>
    </source>
</evidence>
<accession>A0A6J4RA49</accession>
<feature type="region of interest" description="Disordered" evidence="1">
    <location>
        <begin position="286"/>
        <end position="313"/>
    </location>
</feature>
<feature type="region of interest" description="Disordered" evidence="1">
    <location>
        <begin position="23"/>
        <end position="51"/>
    </location>
</feature>
<reference evidence="3" key="1">
    <citation type="submission" date="2020-02" db="EMBL/GenBank/DDBJ databases">
        <authorList>
            <person name="Meier V. D."/>
        </authorList>
    </citation>
    <scope>NUCLEOTIDE SEQUENCE</scope>
    <source>
        <strain evidence="3">AVDCRST_MAG25</strain>
    </source>
</reference>
<feature type="chain" id="PRO_5039631590" description="Lipoprotein" evidence="2">
    <location>
        <begin position="20"/>
        <end position="313"/>
    </location>
</feature>
<keyword evidence="2" id="KW-0732">Signal</keyword>
<protein>
    <recommendedName>
        <fullName evidence="4">Lipoprotein</fullName>
    </recommendedName>
</protein>
<evidence type="ECO:0008006" key="4">
    <source>
        <dbReference type="Google" id="ProtNLM"/>
    </source>
</evidence>
<organism evidence="3">
    <name type="scientific">uncultured Rubrobacteraceae bacterium</name>
    <dbReference type="NCBI Taxonomy" id="349277"/>
    <lineage>
        <taxon>Bacteria</taxon>
        <taxon>Bacillati</taxon>
        <taxon>Actinomycetota</taxon>
        <taxon>Rubrobacteria</taxon>
        <taxon>Rubrobacterales</taxon>
        <taxon>Rubrobacteraceae</taxon>
        <taxon>environmental samples</taxon>
    </lineage>
</organism>